<protein>
    <submittedName>
        <fullName evidence="1">Uncharacterized protein</fullName>
    </submittedName>
</protein>
<sequence length="96" mass="10174">MCRRAITRGALFAGVGVITGGSGHADNLHILQFGRHDGFTALLIIRNKDRDNIAGFELAGKAGGEALDRNTHGLLGPVQIVKVRVFGGRRVGDLGR</sequence>
<dbReference type="AlphaFoldDB" id="A0A645FYP6"/>
<accession>A0A645FYP6</accession>
<dbReference type="EMBL" id="VSSQ01066252">
    <property type="protein sequence ID" value="MPN18832.1"/>
    <property type="molecule type" value="Genomic_DNA"/>
</dbReference>
<reference evidence="1" key="1">
    <citation type="submission" date="2019-08" db="EMBL/GenBank/DDBJ databases">
        <authorList>
            <person name="Kucharzyk K."/>
            <person name="Murdoch R.W."/>
            <person name="Higgins S."/>
            <person name="Loffler F."/>
        </authorList>
    </citation>
    <scope>NUCLEOTIDE SEQUENCE</scope>
</reference>
<gene>
    <name evidence="1" type="ORF">SDC9_166197</name>
</gene>
<name>A0A645FYP6_9ZZZZ</name>
<organism evidence="1">
    <name type="scientific">bioreactor metagenome</name>
    <dbReference type="NCBI Taxonomy" id="1076179"/>
    <lineage>
        <taxon>unclassified sequences</taxon>
        <taxon>metagenomes</taxon>
        <taxon>ecological metagenomes</taxon>
    </lineage>
</organism>
<evidence type="ECO:0000313" key="1">
    <source>
        <dbReference type="EMBL" id="MPN18832.1"/>
    </source>
</evidence>
<proteinExistence type="predicted"/>
<comment type="caution">
    <text evidence="1">The sequence shown here is derived from an EMBL/GenBank/DDBJ whole genome shotgun (WGS) entry which is preliminary data.</text>
</comment>